<comment type="caution">
    <text evidence="9">The sequence shown here is derived from an EMBL/GenBank/DDBJ whole genome shotgun (WGS) entry which is preliminary data.</text>
</comment>
<evidence type="ECO:0000256" key="8">
    <source>
        <dbReference type="SAM" id="Phobius"/>
    </source>
</evidence>
<proteinExistence type="inferred from homology"/>
<dbReference type="EMBL" id="BMQG01000010">
    <property type="protein sequence ID" value="GGM51342.1"/>
    <property type="molecule type" value="Genomic_DNA"/>
</dbReference>
<evidence type="ECO:0000256" key="2">
    <source>
        <dbReference type="ARBA" id="ARBA00005811"/>
    </source>
</evidence>
<evidence type="ECO:0000256" key="6">
    <source>
        <dbReference type="ARBA" id="ARBA00023136"/>
    </source>
</evidence>
<dbReference type="PANTHER" id="PTHR30558">
    <property type="entry name" value="EXBD MEMBRANE COMPONENT OF PMF-DRIVEN MACROMOLECULE IMPORT SYSTEM"/>
    <property type="match status" value="1"/>
</dbReference>
<comment type="subcellular location">
    <subcellularLocation>
        <location evidence="1">Cell membrane</location>
        <topology evidence="1">Single-pass membrane protein</topology>
    </subcellularLocation>
    <subcellularLocation>
        <location evidence="7">Cell membrane</location>
        <topology evidence="7">Single-pass type II membrane protein</topology>
    </subcellularLocation>
</comment>
<keyword evidence="6 8" id="KW-0472">Membrane</keyword>
<dbReference type="AlphaFoldDB" id="A0A8H9GS54"/>
<evidence type="ECO:0000256" key="1">
    <source>
        <dbReference type="ARBA" id="ARBA00004162"/>
    </source>
</evidence>
<sequence length="147" mass="15311">MTRPARRRFRGDHDPVTFDFAPMVDIVLLLLIFFFLTSTLGARQNALPLDLPRASSSVQETPDLPIVSVSSAGQVFLNGKATTLTALGAQLRPLTAASGGVVGLRADERGSYGTVVGVMDEIKKAGGTRLALGTQTDAARASGGSAP</sequence>
<keyword evidence="3" id="KW-1003">Cell membrane</keyword>
<evidence type="ECO:0000256" key="3">
    <source>
        <dbReference type="ARBA" id="ARBA00022475"/>
    </source>
</evidence>
<comment type="similarity">
    <text evidence="2 7">Belongs to the ExbD/TolR family.</text>
</comment>
<evidence type="ECO:0000313" key="9">
    <source>
        <dbReference type="EMBL" id="GGM51342.1"/>
    </source>
</evidence>
<keyword evidence="7" id="KW-0653">Protein transport</keyword>
<protein>
    <submittedName>
        <fullName evidence="9">Biopolymer transporter ExbD</fullName>
    </submittedName>
</protein>
<keyword evidence="7" id="KW-0813">Transport</keyword>
<dbReference type="InterPro" id="IPR003400">
    <property type="entry name" value="ExbD"/>
</dbReference>
<dbReference type="Gene3D" id="3.30.420.270">
    <property type="match status" value="1"/>
</dbReference>
<organism evidence="9 10">
    <name type="scientific">Deinococcus arenae</name>
    <dbReference type="NCBI Taxonomy" id="1452751"/>
    <lineage>
        <taxon>Bacteria</taxon>
        <taxon>Thermotogati</taxon>
        <taxon>Deinococcota</taxon>
        <taxon>Deinococci</taxon>
        <taxon>Deinococcales</taxon>
        <taxon>Deinococcaceae</taxon>
        <taxon>Deinococcus</taxon>
    </lineage>
</organism>
<keyword evidence="4 7" id="KW-0812">Transmembrane</keyword>
<dbReference type="GO" id="GO:0015031">
    <property type="term" value="P:protein transport"/>
    <property type="evidence" value="ECO:0007669"/>
    <property type="project" value="UniProtKB-KW"/>
</dbReference>
<keyword evidence="10" id="KW-1185">Reference proteome</keyword>
<evidence type="ECO:0000256" key="5">
    <source>
        <dbReference type="ARBA" id="ARBA00022989"/>
    </source>
</evidence>
<evidence type="ECO:0000256" key="7">
    <source>
        <dbReference type="RuleBase" id="RU003879"/>
    </source>
</evidence>
<evidence type="ECO:0000313" key="10">
    <source>
        <dbReference type="Proteomes" id="UP000600547"/>
    </source>
</evidence>
<dbReference type="GO" id="GO:0022857">
    <property type="term" value="F:transmembrane transporter activity"/>
    <property type="evidence" value="ECO:0007669"/>
    <property type="project" value="InterPro"/>
</dbReference>
<accession>A0A8H9GS54</accession>
<dbReference type="PANTHER" id="PTHR30558:SF3">
    <property type="entry name" value="BIOPOLYMER TRANSPORT PROTEIN EXBD-RELATED"/>
    <property type="match status" value="1"/>
</dbReference>
<name>A0A8H9GS54_9DEIO</name>
<feature type="transmembrane region" description="Helical" evidence="8">
    <location>
        <begin position="20"/>
        <end position="42"/>
    </location>
</feature>
<dbReference type="Pfam" id="PF02472">
    <property type="entry name" value="ExbD"/>
    <property type="match status" value="1"/>
</dbReference>
<dbReference type="Proteomes" id="UP000600547">
    <property type="component" value="Unassembled WGS sequence"/>
</dbReference>
<keyword evidence="5 8" id="KW-1133">Transmembrane helix</keyword>
<dbReference type="RefSeq" id="WP_110828629.1">
    <property type="nucleotide sequence ID" value="NZ_BMQG01000010.1"/>
</dbReference>
<dbReference type="GO" id="GO:0005886">
    <property type="term" value="C:plasma membrane"/>
    <property type="evidence" value="ECO:0007669"/>
    <property type="project" value="UniProtKB-SubCell"/>
</dbReference>
<evidence type="ECO:0000256" key="4">
    <source>
        <dbReference type="ARBA" id="ARBA00022692"/>
    </source>
</evidence>
<gene>
    <name evidence="9" type="ORF">GCM10008956_29260</name>
</gene>
<reference evidence="10" key="1">
    <citation type="journal article" date="2019" name="Int. J. Syst. Evol. Microbiol.">
        <title>The Global Catalogue of Microorganisms (GCM) 10K type strain sequencing project: providing services to taxonomists for standard genome sequencing and annotation.</title>
        <authorList>
            <consortium name="The Broad Institute Genomics Platform"/>
            <consortium name="The Broad Institute Genome Sequencing Center for Infectious Disease"/>
            <person name="Wu L."/>
            <person name="Ma J."/>
        </authorList>
    </citation>
    <scope>NUCLEOTIDE SEQUENCE [LARGE SCALE GENOMIC DNA]</scope>
    <source>
        <strain evidence="10">JCM 31047</strain>
    </source>
</reference>